<evidence type="ECO:0000256" key="2">
    <source>
        <dbReference type="SAM" id="MobiDB-lite"/>
    </source>
</evidence>
<feature type="region of interest" description="Disordered" evidence="2">
    <location>
        <begin position="172"/>
        <end position="192"/>
    </location>
</feature>
<feature type="compositionally biased region" description="Basic and acidic residues" evidence="2">
    <location>
        <begin position="172"/>
        <end position="185"/>
    </location>
</feature>
<evidence type="ECO:0000313" key="6">
    <source>
        <dbReference type="Proteomes" id="UP000799118"/>
    </source>
</evidence>
<dbReference type="EMBL" id="ML769390">
    <property type="protein sequence ID" value="KAE9408656.1"/>
    <property type="molecule type" value="Genomic_DNA"/>
</dbReference>
<feature type="chain" id="PRO_5025607888" evidence="3">
    <location>
        <begin position="30"/>
        <end position="192"/>
    </location>
</feature>
<dbReference type="InterPro" id="IPR001498">
    <property type="entry name" value="Impact_N"/>
</dbReference>
<dbReference type="InterPro" id="IPR020568">
    <property type="entry name" value="Ribosomal_Su5_D2-typ_SF"/>
</dbReference>
<organism evidence="5 6">
    <name type="scientific">Gymnopus androsaceus JB14</name>
    <dbReference type="NCBI Taxonomy" id="1447944"/>
    <lineage>
        <taxon>Eukaryota</taxon>
        <taxon>Fungi</taxon>
        <taxon>Dikarya</taxon>
        <taxon>Basidiomycota</taxon>
        <taxon>Agaricomycotina</taxon>
        <taxon>Agaricomycetes</taxon>
        <taxon>Agaricomycetidae</taxon>
        <taxon>Agaricales</taxon>
        <taxon>Marasmiineae</taxon>
        <taxon>Omphalotaceae</taxon>
        <taxon>Gymnopus</taxon>
    </lineage>
</organism>
<evidence type="ECO:0000256" key="3">
    <source>
        <dbReference type="SAM" id="SignalP"/>
    </source>
</evidence>
<keyword evidence="5" id="KW-0689">Ribosomal protein</keyword>
<dbReference type="OrthoDB" id="69641at2759"/>
<name>A0A6A4IDH9_9AGAR</name>
<dbReference type="InterPro" id="IPR023582">
    <property type="entry name" value="Impact"/>
</dbReference>
<dbReference type="Proteomes" id="UP000799118">
    <property type="component" value="Unassembled WGS sequence"/>
</dbReference>
<dbReference type="GO" id="GO:0006446">
    <property type="term" value="P:regulation of translational initiation"/>
    <property type="evidence" value="ECO:0007669"/>
    <property type="project" value="TreeGrafter"/>
</dbReference>
<feature type="domain" description="Impact N-terminal" evidence="4">
    <location>
        <begin position="56"/>
        <end position="166"/>
    </location>
</feature>
<feature type="signal peptide" evidence="3">
    <location>
        <begin position="1"/>
        <end position="29"/>
    </location>
</feature>
<gene>
    <name evidence="5" type="ORF">BT96DRAFT_667271</name>
</gene>
<sequence length="192" mass="21660">MAQNANSLTLWKLPLFFMFFAQQGRLVLSAVRRCNFSTEIPSWPYPIYASERLHDRKSIFVAHASALPNDTMFPLFLEMLTASPKLKKATHCMYAYRTQSSSSISKSKVVTGQHDGGESGSGNHLARLLEVTGCENTVLVVSRWYGGVQLGGDRWRRITEVSKEALDKGGFLKREKEVETTGEKNKKSRKRK</sequence>
<dbReference type="Gene3D" id="3.30.230.30">
    <property type="entry name" value="Impact, N-terminal domain"/>
    <property type="match status" value="1"/>
</dbReference>
<dbReference type="SUPFAM" id="SSF54211">
    <property type="entry name" value="Ribosomal protein S5 domain 2-like"/>
    <property type="match status" value="1"/>
</dbReference>
<accession>A0A6A4IDH9</accession>
<dbReference type="AlphaFoldDB" id="A0A6A4IDH9"/>
<dbReference type="Pfam" id="PF01205">
    <property type="entry name" value="Impact_N"/>
    <property type="match status" value="1"/>
</dbReference>
<protein>
    <submittedName>
        <fullName evidence="5">Ribosomal protein S5 domain 2-like protein</fullName>
    </submittedName>
</protein>
<keyword evidence="3" id="KW-0732">Signal</keyword>
<dbReference type="GO" id="GO:0140469">
    <property type="term" value="P:GCN2-mediated signaling"/>
    <property type="evidence" value="ECO:0007669"/>
    <property type="project" value="TreeGrafter"/>
</dbReference>
<dbReference type="GO" id="GO:0005737">
    <property type="term" value="C:cytoplasm"/>
    <property type="evidence" value="ECO:0007669"/>
    <property type="project" value="TreeGrafter"/>
</dbReference>
<dbReference type="InterPro" id="IPR036956">
    <property type="entry name" value="Impact_N_sf"/>
</dbReference>
<dbReference type="PANTHER" id="PTHR16301:SF25">
    <property type="entry name" value="PROTEIN IMPACT"/>
    <property type="match status" value="1"/>
</dbReference>
<reference evidence="5" key="1">
    <citation type="journal article" date="2019" name="Environ. Microbiol.">
        <title>Fungal ecological strategies reflected in gene transcription - a case study of two litter decomposers.</title>
        <authorList>
            <person name="Barbi F."/>
            <person name="Kohler A."/>
            <person name="Barry K."/>
            <person name="Baskaran P."/>
            <person name="Daum C."/>
            <person name="Fauchery L."/>
            <person name="Ihrmark K."/>
            <person name="Kuo A."/>
            <person name="LaButti K."/>
            <person name="Lipzen A."/>
            <person name="Morin E."/>
            <person name="Grigoriev I.V."/>
            <person name="Henrissat B."/>
            <person name="Lindahl B."/>
            <person name="Martin F."/>
        </authorList>
    </citation>
    <scope>NUCLEOTIDE SEQUENCE</scope>
    <source>
        <strain evidence="5">JB14</strain>
    </source>
</reference>
<evidence type="ECO:0000259" key="4">
    <source>
        <dbReference type="Pfam" id="PF01205"/>
    </source>
</evidence>
<comment type="similarity">
    <text evidence="1">Belongs to the IMPACT family.</text>
</comment>
<dbReference type="GO" id="GO:0005840">
    <property type="term" value="C:ribosome"/>
    <property type="evidence" value="ECO:0007669"/>
    <property type="project" value="UniProtKB-KW"/>
</dbReference>
<evidence type="ECO:0000256" key="1">
    <source>
        <dbReference type="ARBA" id="ARBA00007665"/>
    </source>
</evidence>
<dbReference type="PANTHER" id="PTHR16301">
    <property type="entry name" value="IMPACT-RELATED"/>
    <property type="match status" value="1"/>
</dbReference>
<keyword evidence="5" id="KW-0687">Ribonucleoprotein</keyword>
<evidence type="ECO:0000313" key="5">
    <source>
        <dbReference type="EMBL" id="KAE9408656.1"/>
    </source>
</evidence>
<proteinExistence type="inferred from homology"/>
<keyword evidence="6" id="KW-1185">Reference proteome</keyword>